<comment type="caution">
    <text evidence="3">The sequence shown here is derived from an EMBL/GenBank/DDBJ whole genome shotgun (WGS) entry which is preliminary data.</text>
</comment>
<evidence type="ECO:0000256" key="2">
    <source>
        <dbReference type="SAM" id="MobiDB-lite"/>
    </source>
</evidence>
<evidence type="ECO:0000313" key="4">
    <source>
        <dbReference type="Proteomes" id="UP000237105"/>
    </source>
</evidence>
<proteinExistence type="predicted"/>
<organism evidence="3 4">
    <name type="scientific">Parasponia andersonii</name>
    <name type="common">Sponia andersonii</name>
    <dbReference type="NCBI Taxonomy" id="3476"/>
    <lineage>
        <taxon>Eukaryota</taxon>
        <taxon>Viridiplantae</taxon>
        <taxon>Streptophyta</taxon>
        <taxon>Embryophyta</taxon>
        <taxon>Tracheophyta</taxon>
        <taxon>Spermatophyta</taxon>
        <taxon>Magnoliopsida</taxon>
        <taxon>eudicotyledons</taxon>
        <taxon>Gunneridae</taxon>
        <taxon>Pentapetalae</taxon>
        <taxon>rosids</taxon>
        <taxon>fabids</taxon>
        <taxon>Rosales</taxon>
        <taxon>Cannabaceae</taxon>
        <taxon>Parasponia</taxon>
    </lineage>
</organism>
<reference evidence="4" key="1">
    <citation type="submission" date="2016-06" db="EMBL/GenBank/DDBJ databases">
        <title>Parallel loss of symbiosis genes in relatives of nitrogen-fixing non-legume Parasponia.</title>
        <authorList>
            <person name="Van Velzen R."/>
            <person name="Holmer R."/>
            <person name="Bu F."/>
            <person name="Rutten L."/>
            <person name="Van Zeijl A."/>
            <person name="Liu W."/>
            <person name="Santuari L."/>
            <person name="Cao Q."/>
            <person name="Sharma T."/>
            <person name="Shen D."/>
            <person name="Roswanjaya Y."/>
            <person name="Wardhani T."/>
            <person name="Kalhor M.S."/>
            <person name="Jansen J."/>
            <person name="Van den Hoogen J."/>
            <person name="Gungor B."/>
            <person name="Hartog M."/>
            <person name="Hontelez J."/>
            <person name="Verver J."/>
            <person name="Yang W.-C."/>
            <person name="Schijlen E."/>
            <person name="Repin R."/>
            <person name="Schilthuizen M."/>
            <person name="Schranz E."/>
            <person name="Heidstra R."/>
            <person name="Miyata K."/>
            <person name="Fedorova E."/>
            <person name="Kohlen W."/>
            <person name="Bisseling T."/>
            <person name="Smit S."/>
            <person name="Geurts R."/>
        </authorList>
    </citation>
    <scope>NUCLEOTIDE SEQUENCE [LARGE SCALE GENOMIC DNA]</scope>
    <source>
        <strain evidence="4">cv. WU1-14</strain>
    </source>
</reference>
<name>A0A2P5ADQ1_PARAD</name>
<dbReference type="Proteomes" id="UP000237105">
    <property type="component" value="Unassembled WGS sequence"/>
</dbReference>
<feature type="coiled-coil region" evidence="1">
    <location>
        <begin position="8"/>
        <end position="45"/>
    </location>
</feature>
<evidence type="ECO:0000313" key="3">
    <source>
        <dbReference type="EMBL" id="PON34652.1"/>
    </source>
</evidence>
<keyword evidence="4" id="KW-1185">Reference proteome</keyword>
<feature type="region of interest" description="Disordered" evidence="2">
    <location>
        <begin position="113"/>
        <end position="135"/>
    </location>
</feature>
<gene>
    <name evidence="3" type="ORF">PanWU01x14_342740</name>
</gene>
<protein>
    <submittedName>
        <fullName evidence="3">Uncharacterized protein</fullName>
    </submittedName>
</protein>
<dbReference type="AlphaFoldDB" id="A0A2P5ADQ1"/>
<dbReference type="EMBL" id="JXTB01000649">
    <property type="protein sequence ID" value="PON34652.1"/>
    <property type="molecule type" value="Genomic_DNA"/>
</dbReference>
<accession>A0A2P5ADQ1</accession>
<evidence type="ECO:0000256" key="1">
    <source>
        <dbReference type="SAM" id="Coils"/>
    </source>
</evidence>
<sequence>MWPIKIARDHYEAKLDNVIVQLKELDRAKKRAKDKTKKAEGSENKFKATAEVNKNFEKKLEQFETGEHKAFKKKCKEDGQRLLYTLWCFNPTLNFSIFGDKVPQLVATFKLPREDDKEGEGRVDEHETDKQVIEA</sequence>
<keyword evidence="1" id="KW-0175">Coiled coil</keyword>